<feature type="non-terminal residue" evidence="1">
    <location>
        <position position="31"/>
    </location>
</feature>
<organism evidence="1 2">
    <name type="scientific">Kribbella orskensis</name>
    <dbReference type="NCBI Taxonomy" id="2512216"/>
    <lineage>
        <taxon>Bacteria</taxon>
        <taxon>Bacillati</taxon>
        <taxon>Actinomycetota</taxon>
        <taxon>Actinomycetes</taxon>
        <taxon>Propionibacteriales</taxon>
        <taxon>Kribbellaceae</taxon>
        <taxon>Kribbella</taxon>
    </lineage>
</organism>
<reference evidence="1 2" key="1">
    <citation type="journal article" date="2015" name="Stand. Genomic Sci.">
        <title>Genomic Encyclopedia of Bacterial and Archaeal Type Strains, Phase III: the genomes of soil and plant-associated and newly described type strains.</title>
        <authorList>
            <person name="Whitman W.B."/>
            <person name="Woyke T."/>
            <person name="Klenk H.P."/>
            <person name="Zhou Y."/>
            <person name="Lilburn T.G."/>
            <person name="Beck B.J."/>
            <person name="De Vos P."/>
            <person name="Vandamme P."/>
            <person name="Eisen J.A."/>
            <person name="Garrity G."/>
            <person name="Hugenholtz P."/>
            <person name="Kyrpides N.C."/>
        </authorList>
    </citation>
    <scope>NUCLEOTIDE SEQUENCE [LARGE SCALE GENOMIC DNA]</scope>
    <source>
        <strain evidence="1 2">VKM Ac-2538</strain>
    </source>
</reference>
<protein>
    <submittedName>
        <fullName evidence="1">Uncharacterized protein</fullName>
    </submittedName>
</protein>
<evidence type="ECO:0000313" key="1">
    <source>
        <dbReference type="EMBL" id="TCO07589.1"/>
    </source>
</evidence>
<sequence>MAPLCVKEVLVSRLGQGAPVLAGVKQSALDA</sequence>
<name>A0ABY2B6H3_9ACTN</name>
<dbReference type="EMBL" id="SLWM01000054">
    <property type="protein sequence ID" value="TCO07589.1"/>
    <property type="molecule type" value="Genomic_DNA"/>
</dbReference>
<evidence type="ECO:0000313" key="2">
    <source>
        <dbReference type="Proteomes" id="UP000295818"/>
    </source>
</evidence>
<keyword evidence="2" id="KW-1185">Reference proteome</keyword>
<comment type="caution">
    <text evidence="1">The sequence shown here is derived from an EMBL/GenBank/DDBJ whole genome shotgun (WGS) entry which is preliminary data.</text>
</comment>
<dbReference type="Proteomes" id="UP000295818">
    <property type="component" value="Unassembled WGS sequence"/>
</dbReference>
<gene>
    <name evidence="1" type="ORF">EV644_15411</name>
</gene>
<accession>A0ABY2B6H3</accession>
<proteinExistence type="predicted"/>